<dbReference type="Gene3D" id="3.40.50.1000">
    <property type="entry name" value="HAD superfamily/HAD-like"/>
    <property type="match status" value="1"/>
</dbReference>
<dbReference type="InterPro" id="IPR041492">
    <property type="entry name" value="HAD_2"/>
</dbReference>
<dbReference type="CDD" id="cd02603">
    <property type="entry name" value="HAD_sEH-N_like"/>
    <property type="match status" value="1"/>
</dbReference>
<dbReference type="Gene3D" id="1.10.150.240">
    <property type="entry name" value="Putative phosphatase, domain 2"/>
    <property type="match status" value="1"/>
</dbReference>
<gene>
    <name evidence="1" type="ORF">EA58_19790</name>
</gene>
<dbReference type="InterPro" id="IPR036412">
    <property type="entry name" value="HAD-like_sf"/>
</dbReference>
<reference evidence="1 2" key="1">
    <citation type="submission" date="2014-04" db="EMBL/GenBank/DDBJ databases">
        <title>Draft genome sequence of Photobacterium halotolerans S2753: a solonamide, ngercheumicin and holomycin producer.</title>
        <authorList>
            <person name="Machado H.R."/>
            <person name="Gram L."/>
        </authorList>
    </citation>
    <scope>NUCLEOTIDE SEQUENCE [LARGE SCALE GENOMIC DNA]</scope>
    <source>
        <strain evidence="1 2">S2753</strain>
    </source>
</reference>
<evidence type="ECO:0000313" key="1">
    <source>
        <dbReference type="EMBL" id="KDM89902.1"/>
    </source>
</evidence>
<dbReference type="EMBL" id="JMIB01000040">
    <property type="protein sequence ID" value="KDM89902.1"/>
    <property type="molecule type" value="Genomic_DNA"/>
</dbReference>
<dbReference type="SUPFAM" id="SSF56784">
    <property type="entry name" value="HAD-like"/>
    <property type="match status" value="1"/>
</dbReference>
<dbReference type="PANTHER" id="PTHR43611">
    <property type="entry name" value="ALPHA-D-GLUCOSE 1-PHOSPHATE PHOSPHATASE"/>
    <property type="match status" value="1"/>
</dbReference>
<dbReference type="PANTHER" id="PTHR43611:SF3">
    <property type="entry name" value="FLAVIN MONONUCLEOTIDE HYDROLASE 1, CHLOROPLATIC"/>
    <property type="match status" value="1"/>
</dbReference>
<protein>
    <submittedName>
        <fullName evidence="1">HAD family hydrolase</fullName>
    </submittedName>
</protein>
<name>A0A066RQD9_9GAMM</name>
<organism evidence="1 2">
    <name type="scientific">Photobacterium galatheae</name>
    <dbReference type="NCBI Taxonomy" id="1654360"/>
    <lineage>
        <taxon>Bacteria</taxon>
        <taxon>Pseudomonadati</taxon>
        <taxon>Pseudomonadota</taxon>
        <taxon>Gammaproteobacteria</taxon>
        <taxon>Vibrionales</taxon>
        <taxon>Vibrionaceae</taxon>
        <taxon>Photobacterium</taxon>
    </lineage>
</organism>
<dbReference type="Proteomes" id="UP000027192">
    <property type="component" value="Unassembled WGS sequence"/>
</dbReference>
<dbReference type="AlphaFoldDB" id="A0A066RQD9"/>
<dbReference type="SFLD" id="SFLDG01129">
    <property type="entry name" value="C1.5:_HAD__Beta-PGM__Phosphata"/>
    <property type="match status" value="1"/>
</dbReference>
<dbReference type="RefSeq" id="WP_036756570.1">
    <property type="nucleotide sequence ID" value="NZ_JAGSGC010000007.1"/>
</dbReference>
<keyword evidence="1" id="KW-0378">Hydrolase</keyword>
<keyword evidence="2" id="KW-1185">Reference proteome</keyword>
<sequence length="203" mass="23438">MIRNVIFDFGGVLFEWNPHKVVETFTHSNYEQEVLLKNVLQHSDWLALDRGTMLMAEVIPKFAARTGFPEARMEDFIDHIQSSLKLIQASKILLDELIEQDFHLYYLSNMSTAFFETLNEKHNLSTLFDGGLLSARELLLKPEPEIFQNLISRYALIPEETYFIDDSEPNVLAARKLGINTIHFSATPNCYQEIRSALRLKIS</sequence>
<dbReference type="InterPro" id="IPR023198">
    <property type="entry name" value="PGP-like_dom2"/>
</dbReference>
<accession>A0A066RQD9</accession>
<dbReference type="SFLD" id="SFLDS00003">
    <property type="entry name" value="Haloacid_Dehalogenase"/>
    <property type="match status" value="1"/>
</dbReference>
<dbReference type="InterPro" id="IPR006439">
    <property type="entry name" value="HAD-SF_hydro_IA"/>
</dbReference>
<comment type="caution">
    <text evidence="1">The sequence shown here is derived from an EMBL/GenBank/DDBJ whole genome shotgun (WGS) entry which is preliminary data.</text>
</comment>
<dbReference type="STRING" id="1654360.EA58_19790"/>
<dbReference type="InterPro" id="IPR023214">
    <property type="entry name" value="HAD_sf"/>
</dbReference>
<dbReference type="Pfam" id="PF13419">
    <property type="entry name" value="HAD_2"/>
    <property type="match status" value="1"/>
</dbReference>
<proteinExistence type="predicted"/>
<dbReference type="GO" id="GO:0016787">
    <property type="term" value="F:hydrolase activity"/>
    <property type="evidence" value="ECO:0007669"/>
    <property type="project" value="UniProtKB-KW"/>
</dbReference>
<dbReference type="PRINTS" id="PR00413">
    <property type="entry name" value="HADHALOGNASE"/>
</dbReference>
<dbReference type="OrthoDB" id="9797415at2"/>
<evidence type="ECO:0000313" key="2">
    <source>
        <dbReference type="Proteomes" id="UP000027192"/>
    </source>
</evidence>
<dbReference type="NCBIfam" id="TIGR01509">
    <property type="entry name" value="HAD-SF-IA-v3"/>
    <property type="match status" value="1"/>
</dbReference>